<sequence length="90" mass="10129">PSQNFPVEIVQTVFCASLSEQKYCDPRSADEPLLLAAVCSQWRTIATTTRDLWSSLNFQASCSRKHGTELLLLWLERSGTRPFSLRLALA</sequence>
<dbReference type="AlphaFoldDB" id="A0AAV9ZUD8"/>
<dbReference type="Proteomes" id="UP001362999">
    <property type="component" value="Unassembled WGS sequence"/>
</dbReference>
<name>A0AAV9ZUD8_9AGAR</name>
<dbReference type="EMBL" id="JAWWNJ010000114">
    <property type="protein sequence ID" value="KAK6992000.1"/>
    <property type="molecule type" value="Genomic_DNA"/>
</dbReference>
<reference evidence="1 2" key="1">
    <citation type="journal article" date="2024" name="J Genomics">
        <title>Draft genome sequencing and assembly of Favolaschia claudopus CIRM-BRFM 2984 isolated from oak limbs.</title>
        <authorList>
            <person name="Navarro D."/>
            <person name="Drula E."/>
            <person name="Chaduli D."/>
            <person name="Cazenave R."/>
            <person name="Ahrendt S."/>
            <person name="Wang J."/>
            <person name="Lipzen A."/>
            <person name="Daum C."/>
            <person name="Barry K."/>
            <person name="Grigoriev I.V."/>
            <person name="Favel A."/>
            <person name="Rosso M.N."/>
            <person name="Martin F."/>
        </authorList>
    </citation>
    <scope>NUCLEOTIDE SEQUENCE [LARGE SCALE GENOMIC DNA]</scope>
    <source>
        <strain evidence="1 2">CIRM-BRFM 2984</strain>
    </source>
</reference>
<evidence type="ECO:0008006" key="3">
    <source>
        <dbReference type="Google" id="ProtNLM"/>
    </source>
</evidence>
<organism evidence="1 2">
    <name type="scientific">Favolaschia claudopus</name>
    <dbReference type="NCBI Taxonomy" id="2862362"/>
    <lineage>
        <taxon>Eukaryota</taxon>
        <taxon>Fungi</taxon>
        <taxon>Dikarya</taxon>
        <taxon>Basidiomycota</taxon>
        <taxon>Agaricomycotina</taxon>
        <taxon>Agaricomycetes</taxon>
        <taxon>Agaricomycetidae</taxon>
        <taxon>Agaricales</taxon>
        <taxon>Marasmiineae</taxon>
        <taxon>Mycenaceae</taxon>
        <taxon>Favolaschia</taxon>
    </lineage>
</organism>
<accession>A0AAV9ZUD8</accession>
<keyword evidence="2" id="KW-1185">Reference proteome</keyword>
<evidence type="ECO:0000313" key="1">
    <source>
        <dbReference type="EMBL" id="KAK6992000.1"/>
    </source>
</evidence>
<protein>
    <recommendedName>
        <fullName evidence="3">F-box domain-containing protein</fullName>
    </recommendedName>
</protein>
<comment type="caution">
    <text evidence="1">The sequence shown here is derived from an EMBL/GenBank/DDBJ whole genome shotgun (WGS) entry which is preliminary data.</text>
</comment>
<feature type="non-terminal residue" evidence="1">
    <location>
        <position position="1"/>
    </location>
</feature>
<gene>
    <name evidence="1" type="ORF">R3P38DRAFT_3437861</name>
</gene>
<evidence type="ECO:0000313" key="2">
    <source>
        <dbReference type="Proteomes" id="UP001362999"/>
    </source>
</evidence>
<proteinExistence type="predicted"/>
<feature type="non-terminal residue" evidence="1">
    <location>
        <position position="90"/>
    </location>
</feature>